<name>A0A975UUN4_9CAUD</name>
<organism evidence="1 2">
    <name type="scientific">Pseudomonas phage UAVern</name>
    <dbReference type="NCBI Taxonomy" id="2856997"/>
    <lineage>
        <taxon>Viruses</taxon>
        <taxon>Duplodnaviria</taxon>
        <taxon>Heunggongvirae</taxon>
        <taxon>Uroviricota</taxon>
        <taxon>Caudoviricetes</taxon>
        <taxon>Vandenendeviridae</taxon>
        <taxon>Gorskivirinae</taxon>
        <taxon>Uavernvirus</taxon>
        <taxon>Uavernvirus uavern</taxon>
    </lineage>
</organism>
<proteinExistence type="predicted"/>
<accession>A0A975UUN4</accession>
<evidence type="ECO:0000313" key="2">
    <source>
        <dbReference type="Proteomes" id="UP001058093"/>
    </source>
</evidence>
<dbReference type="EMBL" id="MZ605293">
    <property type="protein sequence ID" value="QYW06605.1"/>
    <property type="molecule type" value="Genomic_DNA"/>
</dbReference>
<evidence type="ECO:0000313" key="1">
    <source>
        <dbReference type="EMBL" id="QYW06605.1"/>
    </source>
</evidence>
<keyword evidence="2" id="KW-1185">Reference proteome</keyword>
<gene>
    <name evidence="1" type="ORF">uav_074</name>
</gene>
<sequence>MIRNVRILVEDAAQAAAAQEYLFANGCKWTSGDRDVRTLYSSEKISLFVSPIGNITWGGVDSFADKRGVEILELEFQNKMKVVSSKIKERPKTVLFGKTYFTDELEARLAGLEVANGRA</sequence>
<dbReference type="Proteomes" id="UP001058093">
    <property type="component" value="Segment"/>
</dbReference>
<reference evidence="1" key="1">
    <citation type="submission" date="2021-07" db="EMBL/GenBank/DDBJ databases">
        <title>Complete genome sequence and phylogenomic analysis of the two lytic bacteriophage isolated from terrestrial biotopes of Antarctica.</title>
        <authorList>
            <person name="Holovan V."/>
            <person name="Rabalski L."/>
            <person name="Zlatohurska M."/>
            <person name="Andriichuk O."/>
            <person name="Budzanivska I."/>
            <person name="Shevchenko O."/>
            <person name="Gupalo A."/>
        </authorList>
    </citation>
    <scope>NUCLEOTIDE SEQUENCE</scope>
</reference>
<protein>
    <submittedName>
        <fullName evidence="1">Uncharacterized protein</fullName>
    </submittedName>
</protein>